<protein>
    <submittedName>
        <fullName evidence="1">Uncharacterized protein</fullName>
    </submittedName>
</protein>
<keyword evidence="2" id="KW-1185">Reference proteome</keyword>
<evidence type="ECO:0000313" key="2">
    <source>
        <dbReference type="Proteomes" id="UP001056120"/>
    </source>
</evidence>
<reference evidence="1 2" key="2">
    <citation type="journal article" date="2022" name="Mol. Ecol. Resour.">
        <title>The genomes of chicory, endive, great burdock and yacon provide insights into Asteraceae paleo-polyploidization history and plant inulin production.</title>
        <authorList>
            <person name="Fan W."/>
            <person name="Wang S."/>
            <person name="Wang H."/>
            <person name="Wang A."/>
            <person name="Jiang F."/>
            <person name="Liu H."/>
            <person name="Zhao H."/>
            <person name="Xu D."/>
            <person name="Zhang Y."/>
        </authorList>
    </citation>
    <scope>NUCLEOTIDE SEQUENCE [LARGE SCALE GENOMIC DNA]</scope>
    <source>
        <strain evidence="2">cv. Yunnan</strain>
        <tissue evidence="1">Leaves</tissue>
    </source>
</reference>
<dbReference type="Proteomes" id="UP001056120">
    <property type="component" value="Linkage Group LG01"/>
</dbReference>
<comment type="caution">
    <text evidence="1">The sequence shown here is derived from an EMBL/GenBank/DDBJ whole genome shotgun (WGS) entry which is preliminary data.</text>
</comment>
<dbReference type="EMBL" id="CM042018">
    <property type="protein sequence ID" value="KAI3827132.1"/>
    <property type="molecule type" value="Genomic_DNA"/>
</dbReference>
<evidence type="ECO:0000313" key="1">
    <source>
        <dbReference type="EMBL" id="KAI3827132.1"/>
    </source>
</evidence>
<organism evidence="1 2">
    <name type="scientific">Smallanthus sonchifolius</name>
    <dbReference type="NCBI Taxonomy" id="185202"/>
    <lineage>
        <taxon>Eukaryota</taxon>
        <taxon>Viridiplantae</taxon>
        <taxon>Streptophyta</taxon>
        <taxon>Embryophyta</taxon>
        <taxon>Tracheophyta</taxon>
        <taxon>Spermatophyta</taxon>
        <taxon>Magnoliopsida</taxon>
        <taxon>eudicotyledons</taxon>
        <taxon>Gunneridae</taxon>
        <taxon>Pentapetalae</taxon>
        <taxon>asterids</taxon>
        <taxon>campanulids</taxon>
        <taxon>Asterales</taxon>
        <taxon>Asteraceae</taxon>
        <taxon>Asteroideae</taxon>
        <taxon>Heliantheae alliance</taxon>
        <taxon>Millerieae</taxon>
        <taxon>Smallanthus</taxon>
    </lineage>
</organism>
<proteinExistence type="predicted"/>
<name>A0ACB9K4F7_9ASTR</name>
<gene>
    <name evidence="1" type="ORF">L1987_01201</name>
</gene>
<accession>A0ACB9K4F7</accession>
<sequence>MALILVVEISELALLKPHKGVDFKKSKGATRLADFFQEECYGVCKLVSLQTRIYHALITHPRSHAAIIFLASRTYQIWKSLNTMVVVK</sequence>
<reference evidence="2" key="1">
    <citation type="journal article" date="2022" name="Mol. Ecol. Resour.">
        <title>The genomes of chicory, endive, great burdock and yacon provide insights into Asteraceae palaeo-polyploidization history and plant inulin production.</title>
        <authorList>
            <person name="Fan W."/>
            <person name="Wang S."/>
            <person name="Wang H."/>
            <person name="Wang A."/>
            <person name="Jiang F."/>
            <person name="Liu H."/>
            <person name="Zhao H."/>
            <person name="Xu D."/>
            <person name="Zhang Y."/>
        </authorList>
    </citation>
    <scope>NUCLEOTIDE SEQUENCE [LARGE SCALE GENOMIC DNA]</scope>
    <source>
        <strain evidence="2">cv. Yunnan</strain>
    </source>
</reference>